<dbReference type="GO" id="GO:0005737">
    <property type="term" value="C:cytoplasm"/>
    <property type="evidence" value="ECO:0007669"/>
    <property type="project" value="TreeGrafter"/>
</dbReference>
<reference evidence="3 4" key="1">
    <citation type="submission" date="2016-03" db="EMBL/GenBank/DDBJ databases">
        <title>Cyphomyrmex costatus WGS genome.</title>
        <authorList>
            <person name="Nygaard S."/>
            <person name="Hu H."/>
            <person name="Boomsma J."/>
            <person name="Zhang G."/>
        </authorList>
    </citation>
    <scope>NUCLEOTIDE SEQUENCE [LARGE SCALE GENOMIC DNA]</scope>
    <source>
        <strain evidence="3">MS0001</strain>
        <tissue evidence="3">Whole body</tissue>
    </source>
</reference>
<evidence type="ECO:0000313" key="4">
    <source>
        <dbReference type="Proteomes" id="UP000078542"/>
    </source>
</evidence>
<organism evidence="3 4">
    <name type="scientific">Cyphomyrmex costatus</name>
    <dbReference type="NCBI Taxonomy" id="456900"/>
    <lineage>
        <taxon>Eukaryota</taxon>
        <taxon>Metazoa</taxon>
        <taxon>Ecdysozoa</taxon>
        <taxon>Arthropoda</taxon>
        <taxon>Hexapoda</taxon>
        <taxon>Insecta</taxon>
        <taxon>Pterygota</taxon>
        <taxon>Neoptera</taxon>
        <taxon>Endopterygota</taxon>
        <taxon>Hymenoptera</taxon>
        <taxon>Apocrita</taxon>
        <taxon>Aculeata</taxon>
        <taxon>Formicoidea</taxon>
        <taxon>Formicidae</taxon>
        <taxon>Myrmicinae</taxon>
        <taxon>Cyphomyrmex</taxon>
    </lineage>
</organism>
<evidence type="ECO:0000313" key="3">
    <source>
        <dbReference type="EMBL" id="KYN02840.1"/>
    </source>
</evidence>
<proteinExistence type="predicted"/>
<gene>
    <name evidence="3" type="ORF">ALC62_06333</name>
</gene>
<dbReference type="InterPro" id="IPR045151">
    <property type="entry name" value="DCAF8"/>
</dbReference>
<dbReference type="PANTHER" id="PTHR15574">
    <property type="entry name" value="WD REPEAT DOMAIN-CONTAINING FAMILY"/>
    <property type="match status" value="1"/>
</dbReference>
<protein>
    <submittedName>
        <fullName evidence="3">DDB1-and CUL4-associated factor 8</fullName>
    </submittedName>
</protein>
<keyword evidence="2" id="KW-0677">Repeat</keyword>
<dbReference type="PANTHER" id="PTHR15574:SF21">
    <property type="entry name" value="DDB1- AND CUL4-ASSOCIATED FACTOR 8"/>
    <property type="match status" value="1"/>
</dbReference>
<dbReference type="GO" id="GO:0080008">
    <property type="term" value="C:Cul4-RING E3 ubiquitin ligase complex"/>
    <property type="evidence" value="ECO:0007669"/>
    <property type="project" value="TreeGrafter"/>
</dbReference>
<evidence type="ECO:0000256" key="1">
    <source>
        <dbReference type="ARBA" id="ARBA00022574"/>
    </source>
</evidence>
<dbReference type="STRING" id="456900.A0A151IJ07"/>
<keyword evidence="1" id="KW-0853">WD repeat</keyword>
<dbReference type="InterPro" id="IPR015943">
    <property type="entry name" value="WD40/YVTN_repeat-like_dom_sf"/>
</dbReference>
<sequence>MLSDNLETKKPPPNCFIVEEVINRQIGSNPLFQRRFCSSLHAVNRLEFKYKLYDLEDVTALSFNQKGNLLARASEETISIWDWAARKKRCCLPSDFLISEAKWLPLDVENFMVTRGFYGDIHLLDLEYNSWKQVLHYESSFHDSVPRRQFFNNDRSLSVHPEIPYVVFSAGNGSISSIDVREDTSKLLDIKKFRNSTLTSIHCNPSNSNEVCVSGHFPCVRVYDQRNISKPLYQLWTTKYDKKEYYNVCATIAMYNHDGTEILTLRDISKILLFDKSMWSCEGNSNHTLFESNQFSTLGINFFGPKSEFIISGSDFGDIFIYDKKKRTAAQWLREDYECVKCHPHIPILATASESNVLIWMPSSNEDTTKSIFRTVCIELSVFFCLSFSCLII</sequence>
<dbReference type="AlphaFoldDB" id="A0A151IJ07"/>
<accession>A0A151IJ07</accession>
<dbReference type="Proteomes" id="UP000078542">
    <property type="component" value="Unassembled WGS sequence"/>
</dbReference>
<keyword evidence="4" id="KW-1185">Reference proteome</keyword>
<dbReference type="Gene3D" id="2.130.10.10">
    <property type="entry name" value="YVTN repeat-like/Quinoprotein amine dehydrogenase"/>
    <property type="match status" value="1"/>
</dbReference>
<dbReference type="InterPro" id="IPR036322">
    <property type="entry name" value="WD40_repeat_dom_sf"/>
</dbReference>
<dbReference type="EMBL" id="KQ977422">
    <property type="protein sequence ID" value="KYN02840.1"/>
    <property type="molecule type" value="Genomic_DNA"/>
</dbReference>
<dbReference type="SUPFAM" id="SSF50978">
    <property type="entry name" value="WD40 repeat-like"/>
    <property type="match status" value="1"/>
</dbReference>
<evidence type="ECO:0000256" key="2">
    <source>
        <dbReference type="ARBA" id="ARBA00022737"/>
    </source>
</evidence>
<name>A0A151IJ07_9HYME</name>